<sequence length="378" mass="44294">MSVNDEYNSIINSYESKLLHNGLRQDSQEFQDQLNENIYKLINLRNKVFNELALFSGNETLDDLTTSSINFLSINYYLGLLSSKKQSVGGKSISLLESNKLKILFLQRSIQLYMQYLNMLDNYGILDKFLSSTIETFNDPMNPTLSELYKQPKSSTDINNAYLKRQQKIEMNRQTISIEKKIKQLEDQYKINKGESDEDFSSTDEDMYRNLLIMRLKLLSYNAFNEIEQILYEIELLQNFVKMAPVENTQLNKENRSTTEDPTGFTERLETFDKPILSKSGKVLRTFTLTNKRQQLQDKVKGYGQYGPTMTVEEFLQHEFESGRVLQGGKDELIREQQEKEDNEDNYEYNDRETYKAREWDEFKENNPRGSGNTMNRG</sequence>
<evidence type="ECO:0008006" key="4">
    <source>
        <dbReference type="Google" id="ProtNLM"/>
    </source>
</evidence>
<feature type="compositionally biased region" description="Basic and acidic residues" evidence="1">
    <location>
        <begin position="349"/>
        <end position="367"/>
    </location>
</feature>
<dbReference type="PANTHER" id="PTHR10933:SF9">
    <property type="entry name" value="IMMUNOGLOBULIN-BINDING PROTEIN 1"/>
    <property type="match status" value="1"/>
</dbReference>
<feature type="compositionally biased region" description="Polar residues" evidence="1">
    <location>
        <begin position="368"/>
        <end position="378"/>
    </location>
</feature>
<dbReference type="Proteomes" id="UP001306508">
    <property type="component" value="Unassembled WGS sequence"/>
</dbReference>
<dbReference type="Pfam" id="PF04177">
    <property type="entry name" value="TAP42"/>
    <property type="match status" value="1"/>
</dbReference>
<dbReference type="GO" id="GO:0005829">
    <property type="term" value="C:cytosol"/>
    <property type="evidence" value="ECO:0007669"/>
    <property type="project" value="TreeGrafter"/>
</dbReference>
<dbReference type="GO" id="GO:0035303">
    <property type="term" value="P:regulation of dephosphorylation"/>
    <property type="evidence" value="ECO:0007669"/>
    <property type="project" value="TreeGrafter"/>
</dbReference>
<evidence type="ECO:0000313" key="3">
    <source>
        <dbReference type="Proteomes" id="UP001306508"/>
    </source>
</evidence>
<evidence type="ECO:0000313" key="2">
    <source>
        <dbReference type="EMBL" id="KAK5782111.1"/>
    </source>
</evidence>
<feature type="region of interest" description="Disordered" evidence="1">
    <location>
        <begin position="333"/>
        <end position="378"/>
    </location>
</feature>
<dbReference type="InterPro" id="IPR007304">
    <property type="entry name" value="TAP46-like"/>
</dbReference>
<proteinExistence type="predicted"/>
<dbReference type="EMBL" id="JAWIZZ010000015">
    <property type="protein sequence ID" value="KAK5782111.1"/>
    <property type="molecule type" value="Genomic_DNA"/>
</dbReference>
<dbReference type="AlphaFoldDB" id="A0AAN8A9J3"/>
<comment type="caution">
    <text evidence="2">The sequence shown here is derived from an EMBL/GenBank/DDBJ whole genome shotgun (WGS) entry which is preliminary data.</text>
</comment>
<organism evidence="2 3">
    <name type="scientific">Arxiozyma heterogenica</name>
    <dbReference type="NCBI Taxonomy" id="278026"/>
    <lineage>
        <taxon>Eukaryota</taxon>
        <taxon>Fungi</taxon>
        <taxon>Dikarya</taxon>
        <taxon>Ascomycota</taxon>
        <taxon>Saccharomycotina</taxon>
        <taxon>Saccharomycetes</taxon>
        <taxon>Saccharomycetales</taxon>
        <taxon>Saccharomycetaceae</taxon>
        <taxon>Arxiozyma</taxon>
    </lineage>
</organism>
<gene>
    <name evidence="2" type="ORF">RI543_000433</name>
</gene>
<dbReference type="Gene3D" id="1.25.40.540">
    <property type="entry name" value="TAP42-like family"/>
    <property type="match status" value="1"/>
</dbReference>
<dbReference type="GO" id="GO:0051721">
    <property type="term" value="F:protein phosphatase 2A binding"/>
    <property type="evidence" value="ECO:0007669"/>
    <property type="project" value="TreeGrafter"/>
</dbReference>
<dbReference type="InterPro" id="IPR038511">
    <property type="entry name" value="TAP42/TAP46-like_sf"/>
</dbReference>
<name>A0AAN8A9J3_9SACH</name>
<dbReference type="PANTHER" id="PTHR10933">
    <property type="entry name" value="IMMUNOGLOBULIN-BINDING PROTEIN 1"/>
    <property type="match status" value="1"/>
</dbReference>
<keyword evidence="3" id="KW-1185">Reference proteome</keyword>
<protein>
    <recommendedName>
        <fullName evidence="4">TAP42-like protein</fullName>
    </recommendedName>
</protein>
<accession>A0AAN8A9J3</accession>
<dbReference type="GO" id="GO:0009966">
    <property type="term" value="P:regulation of signal transduction"/>
    <property type="evidence" value="ECO:0007669"/>
    <property type="project" value="InterPro"/>
</dbReference>
<evidence type="ECO:0000256" key="1">
    <source>
        <dbReference type="SAM" id="MobiDB-lite"/>
    </source>
</evidence>
<reference evidence="3" key="1">
    <citation type="submission" date="2023-07" db="EMBL/GenBank/DDBJ databases">
        <title>A draft genome of Kazachstania heterogenica Y-27499.</title>
        <authorList>
            <person name="Donic C."/>
            <person name="Kralova J.S."/>
            <person name="Fidel L."/>
            <person name="Ben-Dor S."/>
            <person name="Jung S."/>
        </authorList>
    </citation>
    <scope>NUCLEOTIDE SEQUENCE [LARGE SCALE GENOMIC DNA]</scope>
    <source>
        <strain evidence="3">Y27499</strain>
    </source>
</reference>